<sequence length="164" mass="17751">MAANGTFQAFRPKSSSEFLALQKLKIQQSLNTVPSINYQDSSEQTARVRKFASAVAYKDGDSATMVKFKACSVVQAQREGAVYRTAATSYQPRVEYMTPGCSNLLTDPVRFPRAIRCSPLPIPKAAPRVVPFNPTVDIPLRENDNKVVIAAAPAPNTSGCGANQ</sequence>
<accession>A0A6C0HK48</accession>
<proteinExistence type="predicted"/>
<reference evidence="1" key="1">
    <citation type="journal article" date="2020" name="Nature">
        <title>Giant virus diversity and host interactions through global metagenomics.</title>
        <authorList>
            <person name="Schulz F."/>
            <person name="Roux S."/>
            <person name="Paez-Espino D."/>
            <person name="Jungbluth S."/>
            <person name="Walsh D.A."/>
            <person name="Denef V.J."/>
            <person name="McMahon K.D."/>
            <person name="Konstantinidis K.T."/>
            <person name="Eloe-Fadrosh E.A."/>
            <person name="Kyrpides N.C."/>
            <person name="Woyke T."/>
        </authorList>
    </citation>
    <scope>NUCLEOTIDE SEQUENCE</scope>
    <source>
        <strain evidence="1">GVMAG-M-3300023184-135</strain>
    </source>
</reference>
<evidence type="ECO:0000313" key="1">
    <source>
        <dbReference type="EMBL" id="QHT81028.1"/>
    </source>
</evidence>
<protein>
    <submittedName>
        <fullName evidence="1">Uncharacterized protein</fullName>
    </submittedName>
</protein>
<name>A0A6C0HK48_9ZZZZ</name>
<dbReference type="AlphaFoldDB" id="A0A6C0HK48"/>
<organism evidence="1">
    <name type="scientific">viral metagenome</name>
    <dbReference type="NCBI Taxonomy" id="1070528"/>
    <lineage>
        <taxon>unclassified sequences</taxon>
        <taxon>metagenomes</taxon>
        <taxon>organismal metagenomes</taxon>
    </lineage>
</organism>
<dbReference type="EMBL" id="MN739976">
    <property type="protein sequence ID" value="QHT81028.1"/>
    <property type="molecule type" value="Genomic_DNA"/>
</dbReference>